<protein>
    <submittedName>
        <fullName evidence="2">Uncharacterized protein</fullName>
    </submittedName>
</protein>
<keyword evidence="3" id="KW-1185">Reference proteome</keyword>
<dbReference type="Proteomes" id="UP000823786">
    <property type="component" value="Unassembled WGS sequence"/>
</dbReference>
<evidence type="ECO:0000256" key="1">
    <source>
        <dbReference type="SAM" id="Phobius"/>
    </source>
</evidence>
<proteinExistence type="predicted"/>
<accession>A0ABS4ENX5</accession>
<gene>
    <name evidence="2" type="ORF">J2Z75_003140</name>
</gene>
<keyword evidence="1" id="KW-0472">Membrane</keyword>
<evidence type="ECO:0000313" key="2">
    <source>
        <dbReference type="EMBL" id="MBP1859623.1"/>
    </source>
</evidence>
<sequence>MGKRDQTAASMDLKGMMAMGTILTLWMDVILLLTLQRDVGRRTFLDGSAERFSREDGASPCIVRSGRSADW</sequence>
<feature type="transmembrane region" description="Helical" evidence="1">
    <location>
        <begin position="15"/>
        <end position="35"/>
    </location>
</feature>
<organism evidence="2 3">
    <name type="scientific">Rhizobium herbae</name>
    <dbReference type="NCBI Taxonomy" id="508661"/>
    <lineage>
        <taxon>Bacteria</taxon>
        <taxon>Pseudomonadati</taxon>
        <taxon>Pseudomonadota</taxon>
        <taxon>Alphaproteobacteria</taxon>
        <taxon>Hyphomicrobiales</taxon>
        <taxon>Rhizobiaceae</taxon>
        <taxon>Rhizobium/Agrobacterium group</taxon>
        <taxon>Rhizobium</taxon>
    </lineage>
</organism>
<keyword evidence="1" id="KW-0812">Transmembrane</keyword>
<reference evidence="2 3" key="1">
    <citation type="submission" date="2021-03" db="EMBL/GenBank/DDBJ databases">
        <title>Genomic Encyclopedia of Type Strains, Phase IV (KMG-IV): sequencing the most valuable type-strain genomes for metagenomic binning, comparative biology and taxonomic classification.</title>
        <authorList>
            <person name="Goeker M."/>
        </authorList>
    </citation>
    <scope>NUCLEOTIDE SEQUENCE [LARGE SCALE GENOMIC DNA]</scope>
    <source>
        <strain evidence="2 3">DSM 26427</strain>
    </source>
</reference>
<name>A0ABS4ENX5_9HYPH</name>
<evidence type="ECO:0000313" key="3">
    <source>
        <dbReference type="Proteomes" id="UP000823786"/>
    </source>
</evidence>
<comment type="caution">
    <text evidence="2">The sequence shown here is derived from an EMBL/GenBank/DDBJ whole genome shotgun (WGS) entry which is preliminary data.</text>
</comment>
<keyword evidence="1" id="KW-1133">Transmembrane helix</keyword>
<dbReference type="EMBL" id="JAGGJV010000005">
    <property type="protein sequence ID" value="MBP1859623.1"/>
    <property type="molecule type" value="Genomic_DNA"/>
</dbReference>